<feature type="chain" id="PRO_5039579823" evidence="1">
    <location>
        <begin position="28"/>
        <end position="459"/>
    </location>
</feature>
<dbReference type="InterPro" id="IPR051922">
    <property type="entry name" value="Bact_Sporulation_Assoc"/>
</dbReference>
<evidence type="ECO:0000313" key="3">
    <source>
        <dbReference type="EMBL" id="AFM01338.1"/>
    </source>
</evidence>
<dbReference type="GO" id="GO:0030288">
    <property type="term" value="C:outer membrane-bounded periplasmic space"/>
    <property type="evidence" value="ECO:0007669"/>
    <property type="project" value="TreeGrafter"/>
</dbReference>
<reference evidence="3 4" key="2">
    <citation type="journal article" date="2015" name="J. Bacteriol.">
        <title>Genomic, proteomic, and biochemical analysis of the organohalide respiratory pathway in Desulfitobacterium dehalogenans.</title>
        <authorList>
            <person name="Kruse T."/>
            <person name="van de Pas B.A."/>
            <person name="Atteia A."/>
            <person name="Krab K."/>
            <person name="Hagen W.R."/>
            <person name="Goodwin L."/>
            <person name="Chain P."/>
            <person name="Boeren S."/>
            <person name="Maphosa F."/>
            <person name="Schraa G."/>
            <person name="de Vos W.M."/>
            <person name="van der Oost J."/>
            <person name="Smidt H."/>
            <person name="Stams A.J."/>
        </authorList>
    </citation>
    <scope>NUCLEOTIDE SEQUENCE [LARGE SCALE GENOMIC DNA]</scope>
    <source>
        <strain evidence="4">ATCC 51507 / DSM 9161 / JW/IU-DC1</strain>
    </source>
</reference>
<dbReference type="OrthoDB" id="9794671at2"/>
<sequence length="459" mass="51548" precursor="true">MLPFSDRLSFPVKKVFFLLMVAFVLQAAPCQAKEIDVELVWKFKEAGWIKVQVEQGNYILKEVDKDKQIETPFPAGSALELTWGGWSPALKKNYDPFQIWRGKELELNRKGEYGSFLVQTPDGQQVSYRGSLRIRWEDGGCKLINRVEQEDYLKGVVPIEMSNSWAGDGLEALKAQAVAARTYMVRKTRATSQITDSPDYDQAYLGRNVEGTANQAVEATRGEIMVDSITYQPIDALYSSHNGGYTERAENVWSNPDPHFTSQPDPFSQGIGGPADRWRFIIGADVLGQAFEMGPIAKIELDKLPSGRVKKVSIRDIDGKVHEVGGRAFVQKFYPYGQPITVQAFLGNLFNVQQIPGDEPLFSFDLKELGVPSRLSGLVDKQKAQEVGSGPRLGRILSTAQGIREFPASYDVFVFNGRGWGHGVGMSQWGAYHMAQRGYTYGEILKFYYQQMDLIKYYL</sequence>
<gene>
    <name evidence="3" type="ordered locus">Desde_3040</name>
</gene>
<dbReference type="Proteomes" id="UP000006053">
    <property type="component" value="Chromosome"/>
</dbReference>
<name>I4ABK3_DESDJ</name>
<dbReference type="InterPro" id="IPR013486">
    <property type="entry name" value="SpoIID/LytB"/>
</dbReference>
<proteinExistence type="predicted"/>
<evidence type="ECO:0000259" key="2">
    <source>
        <dbReference type="Pfam" id="PF08486"/>
    </source>
</evidence>
<feature type="domain" description="Sporulation stage II protein D amidase enhancer LytB N-terminal" evidence="2">
    <location>
        <begin position="138"/>
        <end position="226"/>
    </location>
</feature>
<dbReference type="AlphaFoldDB" id="I4ABK3"/>
<feature type="signal peptide" evidence="1">
    <location>
        <begin position="1"/>
        <end position="27"/>
    </location>
</feature>
<dbReference type="STRING" id="756499.Desde_3040"/>
<dbReference type="InterPro" id="IPR013693">
    <property type="entry name" value="SpoIID/LytB_N"/>
</dbReference>
<dbReference type="KEGG" id="ddh:Desde_3040"/>
<evidence type="ECO:0000313" key="4">
    <source>
        <dbReference type="Proteomes" id="UP000006053"/>
    </source>
</evidence>
<dbReference type="GO" id="GO:0030435">
    <property type="term" value="P:sporulation resulting in formation of a cellular spore"/>
    <property type="evidence" value="ECO:0007669"/>
    <property type="project" value="InterPro"/>
</dbReference>
<dbReference type="eggNOG" id="COG2385">
    <property type="taxonomic scope" value="Bacteria"/>
</dbReference>
<dbReference type="NCBIfam" id="TIGR02669">
    <property type="entry name" value="SpoIID_LytB"/>
    <property type="match status" value="1"/>
</dbReference>
<accession>I4ABK3</accession>
<dbReference type="Pfam" id="PF08486">
    <property type="entry name" value="SpoIID"/>
    <property type="match status" value="1"/>
</dbReference>
<dbReference type="RefSeq" id="WP_014794818.1">
    <property type="nucleotide sequence ID" value="NC_018017.1"/>
</dbReference>
<dbReference type="EMBL" id="CP003348">
    <property type="protein sequence ID" value="AFM01338.1"/>
    <property type="molecule type" value="Genomic_DNA"/>
</dbReference>
<dbReference type="PANTHER" id="PTHR30032">
    <property type="entry name" value="N-ACETYLMURAMOYL-L-ALANINE AMIDASE-RELATED"/>
    <property type="match status" value="1"/>
</dbReference>
<organism evidence="3 4">
    <name type="scientific">Desulfitobacterium dehalogenans (strain ATCC 51507 / DSM 9161 / JW/IU-DC1)</name>
    <dbReference type="NCBI Taxonomy" id="756499"/>
    <lineage>
        <taxon>Bacteria</taxon>
        <taxon>Bacillati</taxon>
        <taxon>Bacillota</taxon>
        <taxon>Clostridia</taxon>
        <taxon>Eubacteriales</taxon>
        <taxon>Desulfitobacteriaceae</taxon>
        <taxon>Desulfitobacterium</taxon>
    </lineage>
</organism>
<reference evidence="4" key="1">
    <citation type="submission" date="2012-06" db="EMBL/GenBank/DDBJ databases">
        <title>Complete sequence of Desulfitobacterium dehalogenans ATCC 51507.</title>
        <authorList>
            <person name="Lucas S."/>
            <person name="Han J."/>
            <person name="Lapidus A."/>
            <person name="Cheng J.-F."/>
            <person name="Goodwin L."/>
            <person name="Pitluck S."/>
            <person name="Peters L."/>
            <person name="Ovchinnikova G."/>
            <person name="Teshima H."/>
            <person name="Detter J.C."/>
            <person name="Han C."/>
            <person name="Tapia R."/>
            <person name="Land M."/>
            <person name="Hauser L."/>
            <person name="Kyrpides N."/>
            <person name="Ivanova N."/>
            <person name="Pagani I."/>
            <person name="Kruse T."/>
            <person name="de Vos W.M."/>
            <person name="Smidt H."/>
            <person name="Woyke T."/>
        </authorList>
    </citation>
    <scope>NUCLEOTIDE SEQUENCE [LARGE SCALE GENOMIC DNA]</scope>
    <source>
        <strain evidence="4">ATCC 51507 / DSM 9161 / JW/IU-DC1</strain>
    </source>
</reference>
<dbReference type="HOGENOM" id="CLU_021203_3_2_9"/>
<keyword evidence="4" id="KW-1185">Reference proteome</keyword>
<evidence type="ECO:0000256" key="1">
    <source>
        <dbReference type="SAM" id="SignalP"/>
    </source>
</evidence>
<keyword evidence="1" id="KW-0732">Signal</keyword>
<dbReference type="PANTHER" id="PTHR30032:SF4">
    <property type="entry name" value="AMIDASE ENHANCER"/>
    <property type="match status" value="1"/>
</dbReference>
<protein>
    <submittedName>
        <fullName evidence="3">SpoIID/LytB domain protein</fullName>
    </submittedName>
</protein>